<dbReference type="SUPFAM" id="SSF58104">
    <property type="entry name" value="Methyl-accepting chemotaxis protein (MCP) signaling domain"/>
    <property type="match status" value="1"/>
</dbReference>
<evidence type="ECO:0000256" key="4">
    <source>
        <dbReference type="ARBA" id="ARBA00029447"/>
    </source>
</evidence>
<feature type="coiled-coil region" evidence="6">
    <location>
        <begin position="488"/>
        <end position="515"/>
    </location>
</feature>
<dbReference type="PRINTS" id="PR00260">
    <property type="entry name" value="CHEMTRNSDUCR"/>
</dbReference>
<dbReference type="Pfam" id="PF00015">
    <property type="entry name" value="MCPsignal"/>
    <property type="match status" value="1"/>
</dbReference>
<feature type="transmembrane region" description="Helical" evidence="8">
    <location>
        <begin position="189"/>
        <end position="212"/>
    </location>
</feature>
<protein>
    <recommendedName>
        <fullName evidence="9">Methyl-accepting transducer domain-containing protein</fullName>
    </recommendedName>
</protein>
<evidence type="ECO:0000256" key="3">
    <source>
        <dbReference type="ARBA" id="ARBA00023224"/>
    </source>
</evidence>
<dbReference type="SMART" id="SM00283">
    <property type="entry name" value="MA"/>
    <property type="match status" value="1"/>
</dbReference>
<keyword evidence="8" id="KW-0812">Transmembrane</keyword>
<dbReference type="GO" id="GO:0004888">
    <property type="term" value="F:transmembrane signaling receptor activity"/>
    <property type="evidence" value="ECO:0007669"/>
    <property type="project" value="InterPro"/>
</dbReference>
<dbReference type="AlphaFoldDB" id="A0A9X0W7Q2"/>
<proteinExistence type="inferred from homology"/>
<accession>A0A9X0W7Q2</accession>
<sequence length="569" mass="60446">MFKNIRIATQLSFLVGLLAAALIALTVLGLYGQSEAVEGLDTVYQDRVLPLGQLQSIVDNYAVNIVDASHKVSDGTLTWTKAQNAISTGLVEIESAWQSYLGTLLVPQEERLVNALKPLLASADAALSELQQILQRQDQAALEAFVSDKLYPVIDPIVEGFHALMEVQIEVAETTYEQASAQYLSNRNMIITALVVVLTGGVLLAWLIIAGINRQLGAEPYRVAEIAERVADQDLSLEIQTKANDNSSVLVAMKRMVTHLAGVIAEVRQSSEAIHLGASEIAAGNADLSSRTEQQASALEETASSMEELTATVKQNADNARQASGLALEASATAERGGDVVGQVVKTMHGISNSSQQIAEITNVIDSIAFQTNILALNASVEAARAGEQGRGFAVVAGEVRNLASRSADAAKEIKELIEGAVSQIQAGSSLAENAGTTMEEVVGAVRRVTDIMDEISAASQEQSQGIDQVSQAVGQMDEVTQQNAALVQEASAAAASLEEQASRMEQAIAKFRLTRTASAPKQLPAPKQGRSTKPHARPAALPPSERLESPGKPEPRQTAPAEDEWEAF</sequence>
<evidence type="ECO:0000256" key="2">
    <source>
        <dbReference type="ARBA" id="ARBA00022481"/>
    </source>
</evidence>
<dbReference type="GO" id="GO:0006935">
    <property type="term" value="P:chemotaxis"/>
    <property type="evidence" value="ECO:0007669"/>
    <property type="project" value="InterPro"/>
</dbReference>
<organism evidence="10 11">
    <name type="scientific">Lamprobacter modestohalophilus</name>
    <dbReference type="NCBI Taxonomy" id="1064514"/>
    <lineage>
        <taxon>Bacteria</taxon>
        <taxon>Pseudomonadati</taxon>
        <taxon>Pseudomonadota</taxon>
        <taxon>Gammaproteobacteria</taxon>
        <taxon>Chromatiales</taxon>
        <taxon>Chromatiaceae</taxon>
        <taxon>Lamprobacter</taxon>
    </lineage>
</organism>
<evidence type="ECO:0000256" key="8">
    <source>
        <dbReference type="SAM" id="Phobius"/>
    </source>
</evidence>
<feature type="compositionally biased region" description="Basic and acidic residues" evidence="7">
    <location>
        <begin position="546"/>
        <end position="556"/>
    </location>
</feature>
<evidence type="ECO:0000259" key="9">
    <source>
        <dbReference type="PROSITE" id="PS50111"/>
    </source>
</evidence>
<keyword evidence="8" id="KW-0472">Membrane</keyword>
<evidence type="ECO:0000256" key="6">
    <source>
        <dbReference type="SAM" id="Coils"/>
    </source>
</evidence>
<evidence type="ECO:0000256" key="7">
    <source>
        <dbReference type="SAM" id="MobiDB-lite"/>
    </source>
</evidence>
<keyword evidence="3 5" id="KW-0807">Transducer</keyword>
<dbReference type="Proteomes" id="UP001138768">
    <property type="component" value="Unassembled WGS sequence"/>
</dbReference>
<comment type="subcellular location">
    <subcellularLocation>
        <location evidence="1">Membrane</location>
    </subcellularLocation>
</comment>
<dbReference type="InterPro" id="IPR004089">
    <property type="entry name" value="MCPsignal_dom"/>
</dbReference>
<evidence type="ECO:0000313" key="11">
    <source>
        <dbReference type="Proteomes" id="UP001138768"/>
    </source>
</evidence>
<keyword evidence="8" id="KW-1133">Transmembrane helix</keyword>
<dbReference type="EMBL" id="NRRY01000009">
    <property type="protein sequence ID" value="MBK1618382.1"/>
    <property type="molecule type" value="Genomic_DNA"/>
</dbReference>
<dbReference type="PANTHER" id="PTHR43531">
    <property type="entry name" value="PROTEIN ICFG"/>
    <property type="match status" value="1"/>
</dbReference>
<dbReference type="RefSeq" id="WP_274608893.1">
    <property type="nucleotide sequence ID" value="NZ_NRRY01000009.1"/>
</dbReference>
<keyword evidence="6" id="KW-0175">Coiled coil</keyword>
<comment type="similarity">
    <text evidence="4">Belongs to the methyl-accepting chemotaxis (MCP) protein family.</text>
</comment>
<evidence type="ECO:0000256" key="5">
    <source>
        <dbReference type="PROSITE-ProRule" id="PRU00284"/>
    </source>
</evidence>
<comment type="caution">
    <text evidence="10">The sequence shown here is derived from an EMBL/GenBank/DDBJ whole genome shotgun (WGS) entry which is preliminary data.</text>
</comment>
<keyword evidence="11" id="KW-1185">Reference proteome</keyword>
<dbReference type="GO" id="GO:0005886">
    <property type="term" value="C:plasma membrane"/>
    <property type="evidence" value="ECO:0007669"/>
    <property type="project" value="TreeGrafter"/>
</dbReference>
<keyword evidence="2" id="KW-0488">Methylation</keyword>
<dbReference type="CDD" id="cd11386">
    <property type="entry name" value="MCP_signal"/>
    <property type="match status" value="1"/>
</dbReference>
<reference evidence="10 11" key="1">
    <citation type="journal article" date="2020" name="Microorganisms">
        <title>Osmotic Adaptation and Compatible Solute Biosynthesis of Phototrophic Bacteria as Revealed from Genome Analyses.</title>
        <authorList>
            <person name="Imhoff J.F."/>
            <person name="Rahn T."/>
            <person name="Kunzel S."/>
            <person name="Keller A."/>
            <person name="Neulinger S.C."/>
        </authorList>
    </citation>
    <scope>NUCLEOTIDE SEQUENCE [LARGE SCALE GENOMIC DNA]</scope>
    <source>
        <strain evidence="10 11">DSM 25653</strain>
    </source>
</reference>
<gene>
    <name evidence="10" type="ORF">CKO42_08005</name>
</gene>
<dbReference type="InterPro" id="IPR004090">
    <property type="entry name" value="Chemotax_Me-accpt_rcpt"/>
</dbReference>
<dbReference type="InterPro" id="IPR024478">
    <property type="entry name" value="HlyB_4HB_MCP"/>
</dbReference>
<evidence type="ECO:0000313" key="10">
    <source>
        <dbReference type="EMBL" id="MBK1618382.1"/>
    </source>
</evidence>
<dbReference type="PANTHER" id="PTHR43531:SF14">
    <property type="entry name" value="METHYL-ACCEPTING CHEMOTAXIS PROTEIN I-RELATED"/>
    <property type="match status" value="1"/>
</dbReference>
<dbReference type="PROSITE" id="PS50111">
    <property type="entry name" value="CHEMOTAXIS_TRANSDUC_2"/>
    <property type="match status" value="1"/>
</dbReference>
<name>A0A9X0W7Q2_9GAMM</name>
<evidence type="ECO:0000256" key="1">
    <source>
        <dbReference type="ARBA" id="ARBA00004370"/>
    </source>
</evidence>
<dbReference type="FunFam" id="1.10.287.950:FF:000001">
    <property type="entry name" value="Methyl-accepting chemotaxis sensory transducer"/>
    <property type="match status" value="1"/>
</dbReference>
<dbReference type="GO" id="GO:0007165">
    <property type="term" value="P:signal transduction"/>
    <property type="evidence" value="ECO:0007669"/>
    <property type="project" value="UniProtKB-KW"/>
</dbReference>
<feature type="region of interest" description="Disordered" evidence="7">
    <location>
        <begin position="515"/>
        <end position="569"/>
    </location>
</feature>
<dbReference type="Pfam" id="PF12729">
    <property type="entry name" value="4HB_MCP_1"/>
    <property type="match status" value="1"/>
</dbReference>
<feature type="domain" description="Methyl-accepting transducer" evidence="9">
    <location>
        <begin position="270"/>
        <end position="499"/>
    </location>
</feature>
<dbReference type="InterPro" id="IPR051310">
    <property type="entry name" value="MCP_chemotaxis"/>
</dbReference>
<dbReference type="Gene3D" id="1.10.287.950">
    <property type="entry name" value="Methyl-accepting chemotaxis protein"/>
    <property type="match status" value="1"/>
</dbReference>